<reference evidence="1 2" key="1">
    <citation type="submission" date="2017-09" db="EMBL/GenBank/DDBJ databases">
        <title>Biocontrol bacteria screening and application from spent mushroom substrate.</title>
        <authorList>
            <person name="Sun X."/>
        </authorList>
    </citation>
    <scope>NUCLEOTIDE SEQUENCE [LARGE SCALE GENOMIC DNA]</scope>
    <source>
        <strain evidence="1 2">100374</strain>
    </source>
</reference>
<gene>
    <name evidence="1" type="ORF">CO726_31030</name>
</gene>
<keyword evidence="2" id="KW-1185">Reference proteome</keyword>
<dbReference type="Proteomes" id="UP000228484">
    <property type="component" value="Unassembled WGS sequence"/>
</dbReference>
<dbReference type="EMBL" id="NWUW01000150">
    <property type="protein sequence ID" value="PIE91651.1"/>
    <property type="molecule type" value="Genomic_DNA"/>
</dbReference>
<dbReference type="InterPro" id="IPR027417">
    <property type="entry name" value="P-loop_NTPase"/>
</dbReference>
<evidence type="ECO:0000313" key="2">
    <source>
        <dbReference type="Proteomes" id="UP000228484"/>
    </source>
</evidence>
<feature type="non-terminal residue" evidence="1">
    <location>
        <position position="1"/>
    </location>
</feature>
<proteinExistence type="predicted"/>
<protein>
    <submittedName>
        <fullName evidence="1">Type II secretion system protein</fullName>
    </submittedName>
</protein>
<accession>A0A2G6Q4A7</accession>
<name>A0A2G6Q4A7_9BACI</name>
<sequence length="144" mass="16730">FFQTGHSGFTSVHTRSAIEGVKRLMLMCLQSGANIDAKYLYELISSTFDVIVFFEKKDDGNRYITEMIELRDYYDGEVHFNQLTQFIPDEIEVDEMTGKIIKIHGEHVMKGKISDEMEWKFRSTTVDTSLYESFLAHKEVKQLA</sequence>
<dbReference type="AlphaFoldDB" id="A0A2G6Q4A7"/>
<dbReference type="Gene3D" id="3.40.50.300">
    <property type="entry name" value="P-loop containing nucleotide triphosphate hydrolases"/>
    <property type="match status" value="1"/>
</dbReference>
<evidence type="ECO:0000313" key="1">
    <source>
        <dbReference type="EMBL" id="PIE91651.1"/>
    </source>
</evidence>
<comment type="caution">
    <text evidence="1">The sequence shown here is derived from an EMBL/GenBank/DDBJ whole genome shotgun (WGS) entry which is preliminary data.</text>
</comment>
<organism evidence="1 2">
    <name type="scientific">Bacillus fungorum</name>
    <dbReference type="NCBI Taxonomy" id="2039284"/>
    <lineage>
        <taxon>Bacteria</taxon>
        <taxon>Bacillati</taxon>
        <taxon>Bacillota</taxon>
        <taxon>Bacilli</taxon>
        <taxon>Bacillales</taxon>
        <taxon>Bacillaceae</taxon>
        <taxon>Bacillus</taxon>
    </lineage>
</organism>